<feature type="region of interest" description="Disordered" evidence="1">
    <location>
        <begin position="202"/>
        <end position="235"/>
    </location>
</feature>
<accession>A0AAP0NBZ9</accession>
<feature type="compositionally biased region" description="Basic and acidic residues" evidence="1">
    <location>
        <begin position="218"/>
        <end position="232"/>
    </location>
</feature>
<sequence>MQEYRITQKGMHGNSSSKDSSSLCRVFLSSGQSSNNGMQHNLVGEDVAGSGNYLRSITGQGSTGNSQVNSGNDEIDDAISGDFLELRDLDNSPTSSSSENSSFRSMTSDDYFDSSAFLRELGPEDKKDMQPKNADHKFNVLASVRPKEVVIHPATAGSVISDNGNKSPAGALKTDCSLPAVEQKTHDKVFNLAIGTHIVENNNEGSLSNSRNVVASSDGHRPALDGEKETASGKHKKPKKNFLCFLFCL</sequence>
<keyword evidence="3" id="KW-1185">Reference proteome</keyword>
<dbReference type="Proteomes" id="UP001415857">
    <property type="component" value="Unassembled WGS sequence"/>
</dbReference>
<gene>
    <name evidence="2" type="ORF">L1049_026032</name>
</gene>
<evidence type="ECO:0000313" key="3">
    <source>
        <dbReference type="Proteomes" id="UP001415857"/>
    </source>
</evidence>
<name>A0AAP0NBZ9_LIQFO</name>
<feature type="compositionally biased region" description="Polar residues" evidence="1">
    <location>
        <begin position="202"/>
        <end position="215"/>
    </location>
</feature>
<feature type="compositionally biased region" description="Polar residues" evidence="1">
    <location>
        <begin position="54"/>
        <end position="72"/>
    </location>
</feature>
<organism evidence="2 3">
    <name type="scientific">Liquidambar formosana</name>
    <name type="common">Formosan gum</name>
    <dbReference type="NCBI Taxonomy" id="63359"/>
    <lineage>
        <taxon>Eukaryota</taxon>
        <taxon>Viridiplantae</taxon>
        <taxon>Streptophyta</taxon>
        <taxon>Embryophyta</taxon>
        <taxon>Tracheophyta</taxon>
        <taxon>Spermatophyta</taxon>
        <taxon>Magnoliopsida</taxon>
        <taxon>eudicotyledons</taxon>
        <taxon>Gunneridae</taxon>
        <taxon>Pentapetalae</taxon>
        <taxon>Saxifragales</taxon>
        <taxon>Altingiaceae</taxon>
        <taxon>Liquidambar</taxon>
    </lineage>
</organism>
<protein>
    <submittedName>
        <fullName evidence="2">Uncharacterized protein</fullName>
    </submittedName>
</protein>
<feature type="region of interest" description="Disordered" evidence="1">
    <location>
        <begin position="54"/>
        <end position="76"/>
    </location>
</feature>
<dbReference type="EMBL" id="JBBPBK010000014">
    <property type="protein sequence ID" value="KAK9270452.1"/>
    <property type="molecule type" value="Genomic_DNA"/>
</dbReference>
<comment type="caution">
    <text evidence="2">The sequence shown here is derived from an EMBL/GenBank/DDBJ whole genome shotgun (WGS) entry which is preliminary data.</text>
</comment>
<evidence type="ECO:0000313" key="2">
    <source>
        <dbReference type="EMBL" id="KAK9270452.1"/>
    </source>
</evidence>
<reference evidence="2 3" key="1">
    <citation type="journal article" date="2024" name="Plant J.">
        <title>Genome sequences and population genomics reveal climatic adaptation and genomic divergence between two closely related sweetgum species.</title>
        <authorList>
            <person name="Xu W.Q."/>
            <person name="Ren C.Q."/>
            <person name="Zhang X.Y."/>
            <person name="Comes H.P."/>
            <person name="Liu X.H."/>
            <person name="Li Y.G."/>
            <person name="Kettle C.J."/>
            <person name="Jalonen R."/>
            <person name="Gaisberger H."/>
            <person name="Ma Y.Z."/>
            <person name="Qiu Y.X."/>
        </authorList>
    </citation>
    <scope>NUCLEOTIDE SEQUENCE [LARGE SCALE GENOMIC DNA]</scope>
    <source>
        <strain evidence="2">Hangzhou</strain>
    </source>
</reference>
<evidence type="ECO:0000256" key="1">
    <source>
        <dbReference type="SAM" id="MobiDB-lite"/>
    </source>
</evidence>
<proteinExistence type="predicted"/>
<feature type="region of interest" description="Disordered" evidence="1">
    <location>
        <begin position="1"/>
        <end position="20"/>
    </location>
</feature>
<dbReference type="AlphaFoldDB" id="A0AAP0NBZ9"/>
<feature type="compositionally biased region" description="Low complexity" evidence="1">
    <location>
        <begin position="92"/>
        <end position="106"/>
    </location>
</feature>
<feature type="region of interest" description="Disordered" evidence="1">
    <location>
        <begin position="87"/>
        <end position="106"/>
    </location>
</feature>